<reference evidence="1" key="1">
    <citation type="submission" date="2012-04" db="EMBL/GenBank/DDBJ databases">
        <title>The Genome Sequence of Fusarium oxysporum melonis.</title>
        <authorList>
            <consortium name="The Broad Institute Genome Sequencing Platform"/>
            <person name="Ma L.-J."/>
            <person name="Gale L.R."/>
            <person name="Schwartz D.C."/>
            <person name="Zhou S."/>
            <person name="Corby-Kistler H."/>
            <person name="Young S.K."/>
            <person name="Zeng Q."/>
            <person name="Gargeya S."/>
            <person name="Fitzgerald M."/>
            <person name="Haas B."/>
            <person name="Abouelleil A."/>
            <person name="Alvarado L."/>
            <person name="Arachchi H.M."/>
            <person name="Berlin A."/>
            <person name="Brown A."/>
            <person name="Chapman S.B."/>
            <person name="Chen Z."/>
            <person name="Dunbar C."/>
            <person name="Freedman E."/>
            <person name="Gearin G."/>
            <person name="Goldberg J."/>
            <person name="Griggs A."/>
            <person name="Gujja S."/>
            <person name="Heiman D."/>
            <person name="Howarth C."/>
            <person name="Larson L."/>
            <person name="Lui A."/>
            <person name="MacDonald P.J.P."/>
            <person name="Montmayeur A."/>
            <person name="Murphy C."/>
            <person name="Neiman D."/>
            <person name="Pearson M."/>
            <person name="Priest M."/>
            <person name="Roberts A."/>
            <person name="Saif S."/>
            <person name="Shea T."/>
            <person name="Shenoy N."/>
            <person name="Sisk P."/>
            <person name="Stolte C."/>
            <person name="Sykes S."/>
            <person name="Wortman J."/>
            <person name="Nusbaum C."/>
            <person name="Birren B."/>
        </authorList>
    </citation>
    <scope>NUCLEOTIDE SEQUENCE</scope>
    <source>
        <strain evidence="1">26406</strain>
    </source>
</reference>
<dbReference type="HOGENOM" id="CLU_2867738_0_0_1"/>
<dbReference type="Proteomes" id="UP000030703">
    <property type="component" value="Unassembled WGS sequence"/>
</dbReference>
<dbReference type="EMBL" id="KI981022">
    <property type="protein sequence ID" value="EXK23339.1"/>
    <property type="molecule type" value="Genomic_DNA"/>
</dbReference>
<sequence>MHNNNNNRHTTRHSSLLGLNMMQALLQALRFVSIRKVWKMRIITHLSQGLSEPANPRMAQVAGR</sequence>
<organism evidence="1">
    <name type="scientific">Fusarium oxysporum f. sp. melonis 26406</name>
    <dbReference type="NCBI Taxonomy" id="1089452"/>
    <lineage>
        <taxon>Eukaryota</taxon>
        <taxon>Fungi</taxon>
        <taxon>Dikarya</taxon>
        <taxon>Ascomycota</taxon>
        <taxon>Pezizomycotina</taxon>
        <taxon>Sordariomycetes</taxon>
        <taxon>Hypocreomycetidae</taxon>
        <taxon>Hypocreales</taxon>
        <taxon>Nectriaceae</taxon>
        <taxon>Fusarium</taxon>
        <taxon>Fusarium oxysporum species complex</taxon>
    </lineage>
</organism>
<dbReference type="AlphaFoldDB" id="W9YUT8"/>
<proteinExistence type="predicted"/>
<evidence type="ECO:0000313" key="1">
    <source>
        <dbReference type="EMBL" id="EXK23339.1"/>
    </source>
</evidence>
<dbReference type="VEuPathDB" id="FungiDB:FOMG_19880"/>
<gene>
    <name evidence="1" type="ORF">FOMG_19880</name>
</gene>
<reference evidence="1" key="2">
    <citation type="submission" date="2014-02" db="EMBL/GenBank/DDBJ databases">
        <title>Annotation of the Genome Sequence of Fusarium oxysporum f. sp. melonis 26406.</title>
        <authorList>
            <consortium name="The Broad Institute Genomics Platform"/>
            <person name="Ma L.-J."/>
            <person name="Corby-Kistler H."/>
            <person name="Broz K."/>
            <person name="Gale L.R."/>
            <person name="Jonkers W."/>
            <person name="O'Donnell K."/>
            <person name="Ploetz R."/>
            <person name="Steinberg C."/>
            <person name="Schwartz D.C."/>
            <person name="VanEtten H."/>
            <person name="Zhou S."/>
            <person name="Young S.K."/>
            <person name="Zeng Q."/>
            <person name="Gargeya S."/>
            <person name="Fitzgerald M."/>
            <person name="Abouelleil A."/>
            <person name="Alvarado L."/>
            <person name="Chapman S.B."/>
            <person name="Gainer-Dewar J."/>
            <person name="Goldberg J."/>
            <person name="Griggs A."/>
            <person name="Gujja S."/>
            <person name="Hansen M."/>
            <person name="Howarth C."/>
            <person name="Imamovic A."/>
            <person name="Ireland A."/>
            <person name="Larimer J."/>
            <person name="McCowan C."/>
            <person name="Murphy C."/>
            <person name="Pearson M."/>
            <person name="Poon T.W."/>
            <person name="Priest M."/>
            <person name="Roberts A."/>
            <person name="Saif S."/>
            <person name="Shea T."/>
            <person name="Sykes S."/>
            <person name="Wortman J."/>
            <person name="Nusbaum C."/>
            <person name="Birren B."/>
        </authorList>
    </citation>
    <scope>NUCLEOTIDE SEQUENCE</scope>
    <source>
        <strain evidence="1">26406</strain>
    </source>
</reference>
<protein>
    <submittedName>
        <fullName evidence="1">Uncharacterized protein</fullName>
    </submittedName>
</protein>
<accession>W9YUT8</accession>
<name>W9YUT8_FUSOX</name>